<organism evidence="1 2">
    <name type="scientific">Stereocaulon virgatum</name>
    <dbReference type="NCBI Taxonomy" id="373712"/>
    <lineage>
        <taxon>Eukaryota</taxon>
        <taxon>Fungi</taxon>
        <taxon>Dikarya</taxon>
        <taxon>Ascomycota</taxon>
        <taxon>Pezizomycotina</taxon>
        <taxon>Lecanoromycetes</taxon>
        <taxon>OSLEUM clade</taxon>
        <taxon>Lecanoromycetidae</taxon>
        <taxon>Lecanorales</taxon>
        <taxon>Lecanorineae</taxon>
        <taxon>Stereocaulaceae</taxon>
        <taxon>Stereocaulon</taxon>
    </lineage>
</organism>
<keyword evidence="2" id="KW-1185">Reference proteome</keyword>
<comment type="caution">
    <text evidence="1">The sequence shown here is derived from an EMBL/GenBank/DDBJ whole genome shotgun (WGS) entry which is preliminary data.</text>
</comment>
<sequence length="269" mass="30715">MASNPHTASQLGNITPANARPNGHQIMLGQRSIAANHLIGTDIINPGLIKTWIQYRCMYSNVAILDTACRNLRDCSNVSDPTLRLAHMFNFEHSLDIVLVTYCHMDAAFHELDESSRRLKYAVTNNAMGANDPTFTTNLRFIFENSIRVYHKVQALMAGARACVDYVYLKEDSLTPRWDPKQTDSLRTASPGDILSLEGLAANKRKELFEEARQLCKGLQDCATEEEAHRRWKLMQLSKRVREGLIESKKIQVKRWWEIEHPGEQYVEL</sequence>
<protein>
    <submittedName>
        <fullName evidence="1">Uncharacterized protein</fullName>
    </submittedName>
</protein>
<reference evidence="1 2" key="1">
    <citation type="submission" date="2024-09" db="EMBL/GenBank/DDBJ databases">
        <title>Rethinking Asexuality: The Enigmatic Case of Functional Sexual Genes in Lepraria (Stereocaulaceae).</title>
        <authorList>
            <person name="Doellman M."/>
            <person name="Sun Y."/>
            <person name="Barcenas-Pena A."/>
            <person name="Lumbsch H.T."/>
            <person name="Grewe F."/>
        </authorList>
    </citation>
    <scope>NUCLEOTIDE SEQUENCE [LARGE SCALE GENOMIC DNA]</scope>
    <source>
        <strain evidence="1 2">Mercado 3170</strain>
    </source>
</reference>
<gene>
    <name evidence="1" type="ORF">N7G274_003411</name>
</gene>
<evidence type="ECO:0000313" key="2">
    <source>
        <dbReference type="Proteomes" id="UP001590950"/>
    </source>
</evidence>
<evidence type="ECO:0000313" key="1">
    <source>
        <dbReference type="EMBL" id="KAL2043891.1"/>
    </source>
</evidence>
<name>A0ABR4AGD7_9LECA</name>
<dbReference type="EMBL" id="JBEFKJ010000010">
    <property type="protein sequence ID" value="KAL2043891.1"/>
    <property type="molecule type" value="Genomic_DNA"/>
</dbReference>
<proteinExistence type="predicted"/>
<dbReference type="Proteomes" id="UP001590950">
    <property type="component" value="Unassembled WGS sequence"/>
</dbReference>
<accession>A0ABR4AGD7</accession>